<feature type="region of interest" description="Disordered" evidence="1">
    <location>
        <begin position="20"/>
        <end position="48"/>
    </location>
</feature>
<keyword evidence="3" id="KW-1185">Reference proteome</keyword>
<dbReference type="AlphaFoldDB" id="R9NYB6"/>
<evidence type="ECO:0000313" key="2">
    <source>
        <dbReference type="EMBL" id="GAC93758.1"/>
    </source>
</evidence>
<name>R9NYB6_PSEHS</name>
<gene>
    <name evidence="2" type="ORF">PHSY_001323</name>
</gene>
<dbReference type="EMBL" id="DF238778">
    <property type="protein sequence ID" value="GAC93758.1"/>
    <property type="molecule type" value="Genomic_DNA"/>
</dbReference>
<evidence type="ECO:0000256" key="1">
    <source>
        <dbReference type="SAM" id="MobiDB-lite"/>
    </source>
</evidence>
<dbReference type="Proteomes" id="UP000014071">
    <property type="component" value="Unassembled WGS sequence"/>
</dbReference>
<dbReference type="RefSeq" id="XP_012187345.1">
    <property type="nucleotide sequence ID" value="XM_012331955.1"/>
</dbReference>
<accession>R9NYB6</accession>
<dbReference type="HOGENOM" id="CLU_2307259_0_0_1"/>
<organism evidence="2 3">
    <name type="scientific">Pseudozyma hubeiensis (strain SY62)</name>
    <name type="common">Yeast</name>
    <dbReference type="NCBI Taxonomy" id="1305764"/>
    <lineage>
        <taxon>Eukaryota</taxon>
        <taxon>Fungi</taxon>
        <taxon>Dikarya</taxon>
        <taxon>Basidiomycota</taxon>
        <taxon>Ustilaginomycotina</taxon>
        <taxon>Ustilaginomycetes</taxon>
        <taxon>Ustilaginales</taxon>
        <taxon>Ustilaginaceae</taxon>
        <taxon>Pseudozyma</taxon>
    </lineage>
</organism>
<sequence>MALVDIAPCADVGETCHCLRRPSSRGSSEQPSGFRRQPRITAGQSESFLRSNSDMHLKGLVDAIWRQRALQRKLCGAARDAAALSPNLPWRQMSRSFRLV</sequence>
<proteinExistence type="predicted"/>
<reference evidence="3" key="1">
    <citation type="journal article" date="2013" name="Genome Announc.">
        <title>Draft genome sequence of the basidiomycetous yeast-like fungus Pseudozyma hubeiensis SY62, which produces an abundant amount of the biosurfactant mannosylerythritol lipids.</title>
        <authorList>
            <person name="Konishi M."/>
            <person name="Hatada Y."/>
            <person name="Horiuchi J."/>
        </authorList>
    </citation>
    <scope>NUCLEOTIDE SEQUENCE [LARGE SCALE GENOMIC DNA]</scope>
    <source>
        <strain evidence="3">SY62</strain>
    </source>
</reference>
<evidence type="ECO:0000313" key="3">
    <source>
        <dbReference type="Proteomes" id="UP000014071"/>
    </source>
</evidence>
<protein>
    <submittedName>
        <fullName evidence="2">Aryl-alcohol dehydrogenase</fullName>
    </submittedName>
</protein>
<dbReference type="GeneID" id="24106624"/>